<evidence type="ECO:0000256" key="4">
    <source>
        <dbReference type="ARBA" id="ARBA00022884"/>
    </source>
</evidence>
<feature type="region of interest" description="Disordered" evidence="7">
    <location>
        <begin position="1203"/>
        <end position="1283"/>
    </location>
</feature>
<dbReference type="PANTHER" id="PTHR10627">
    <property type="entry name" value="SCP160"/>
    <property type="match status" value="1"/>
</dbReference>
<accession>A0A1D1VJ67</accession>
<feature type="region of interest" description="Disordered" evidence="7">
    <location>
        <begin position="1"/>
        <end position="64"/>
    </location>
</feature>
<dbReference type="Gene3D" id="3.30.1370.10">
    <property type="entry name" value="K Homology domain, type 1"/>
    <property type="match status" value="13"/>
</dbReference>
<feature type="domain" description="K Homology" evidence="8">
    <location>
        <begin position="574"/>
        <end position="642"/>
    </location>
</feature>
<dbReference type="PANTHER" id="PTHR10627:SF31">
    <property type="entry name" value="DODECA-SATELLITE-BINDING PROTEIN 1, ISOFORM A"/>
    <property type="match status" value="1"/>
</dbReference>
<reference evidence="9 10" key="1">
    <citation type="journal article" date="2016" name="Nat. Commun.">
        <title>Extremotolerant tardigrade genome and improved radiotolerance of human cultured cells by tardigrade-unique protein.</title>
        <authorList>
            <person name="Hashimoto T."/>
            <person name="Horikawa D.D."/>
            <person name="Saito Y."/>
            <person name="Kuwahara H."/>
            <person name="Kozuka-Hata H."/>
            <person name="Shin-I T."/>
            <person name="Minakuchi Y."/>
            <person name="Ohishi K."/>
            <person name="Motoyama A."/>
            <person name="Aizu T."/>
            <person name="Enomoto A."/>
            <person name="Kondo K."/>
            <person name="Tanaka S."/>
            <person name="Hara Y."/>
            <person name="Koshikawa S."/>
            <person name="Sagara H."/>
            <person name="Miura T."/>
            <person name="Yokobori S."/>
            <person name="Miyagawa K."/>
            <person name="Suzuki Y."/>
            <person name="Kubo T."/>
            <person name="Oyama M."/>
            <person name="Kohara Y."/>
            <person name="Fujiyama A."/>
            <person name="Arakawa K."/>
            <person name="Katayama T."/>
            <person name="Toyoda A."/>
            <person name="Kunieda T."/>
        </authorList>
    </citation>
    <scope>NUCLEOTIDE SEQUENCE [LARGE SCALE GENOMIC DNA]</scope>
    <source>
        <strain evidence="9 10">YOKOZUNA-1</strain>
    </source>
</reference>
<protein>
    <recommendedName>
        <fullName evidence="8">K Homology domain-containing protein</fullName>
    </recommendedName>
</protein>
<dbReference type="EMBL" id="BDGG01000006">
    <property type="protein sequence ID" value="GAV00143.1"/>
    <property type="molecule type" value="Genomic_DNA"/>
</dbReference>
<feature type="domain" description="K Homology" evidence="8">
    <location>
        <begin position="75"/>
        <end position="143"/>
    </location>
</feature>
<feature type="domain" description="K Homology" evidence="8">
    <location>
        <begin position="1119"/>
        <end position="1189"/>
    </location>
</feature>
<feature type="coiled-coil region" evidence="6">
    <location>
        <begin position="766"/>
        <end position="793"/>
    </location>
</feature>
<dbReference type="CDD" id="cd22407">
    <property type="entry name" value="KH-I_Vigilin_rpt3"/>
    <property type="match status" value="1"/>
</dbReference>
<dbReference type="InterPro" id="IPR004087">
    <property type="entry name" value="KH_dom"/>
</dbReference>
<dbReference type="PROSITE" id="PS50084">
    <property type="entry name" value="KH_TYPE_1"/>
    <property type="match status" value="13"/>
</dbReference>
<dbReference type="SUPFAM" id="SSF54791">
    <property type="entry name" value="Eukaryotic type KH-domain (KH-domain type I)"/>
    <property type="match status" value="14"/>
</dbReference>
<evidence type="ECO:0000256" key="3">
    <source>
        <dbReference type="ARBA" id="ARBA00022737"/>
    </source>
</evidence>
<evidence type="ECO:0000313" key="10">
    <source>
        <dbReference type="Proteomes" id="UP000186922"/>
    </source>
</evidence>
<dbReference type="InterPro" id="IPR036612">
    <property type="entry name" value="KH_dom_type_1_sf"/>
</dbReference>
<dbReference type="STRING" id="947166.A0A1D1VJ67"/>
<name>A0A1D1VJ67_RAMVA</name>
<feature type="domain" description="K Homology" evidence="8">
    <location>
        <begin position="144"/>
        <end position="212"/>
    </location>
</feature>
<feature type="domain" description="K Homology" evidence="8">
    <location>
        <begin position="429"/>
        <end position="496"/>
    </location>
</feature>
<dbReference type="OrthoDB" id="10027144at2759"/>
<feature type="domain" description="K Homology" evidence="8">
    <location>
        <begin position="1044"/>
        <end position="1115"/>
    </location>
</feature>
<gene>
    <name evidence="9" type="primary">RvY_11033-1</name>
    <name evidence="9" type="synonym">RvY_11033.1</name>
    <name evidence="9" type="ORF">RvY_11033</name>
</gene>
<dbReference type="Pfam" id="PF24668">
    <property type="entry name" value="KH_Vigilin"/>
    <property type="match status" value="1"/>
</dbReference>
<evidence type="ECO:0000313" key="9">
    <source>
        <dbReference type="EMBL" id="GAV00143.1"/>
    </source>
</evidence>
<keyword evidence="6" id="KW-0175">Coiled coil</keyword>
<dbReference type="CDD" id="cd22408">
    <property type="entry name" value="KH-I_Vigilin_rpt4"/>
    <property type="match status" value="1"/>
</dbReference>
<feature type="domain" description="K Homology" evidence="8">
    <location>
        <begin position="789"/>
        <end position="862"/>
    </location>
</feature>
<dbReference type="GO" id="GO:0003729">
    <property type="term" value="F:mRNA binding"/>
    <property type="evidence" value="ECO:0007669"/>
    <property type="project" value="TreeGrafter"/>
</dbReference>
<sequence>MDLPEEAGPSGSGTGAVAGSSAGDKGGLSYADAFPSLPDTGRPALPTTSPWAARPAHTSRPALQSNIAHEKLVISYEERRLKSEAERFGREGESERSVCVDIQKETGVSINMTQNKDGSLTLLITGKKEEARRARNLALQRLQSQANIALNIPKEYHRFLLGPKGAVKQEIESATATKIFVPRMDEDSDAIRISGPKESIDSARQRIMQIYEEQSKRGAERIPIPKAFHPFVMGPNNATVERLRQQYAVQIHVPPPSVQQDEIGVTGEKEAVAFVKNELLKIYNDVAQRSKVLTVEVPRGQHRYVQGPRSANLHHILERTGVWVELPAPDSDSSSVTLRGDPAKFGQALNIVWSKANSVVRVEVAAPNWIHKHMIGRGGDKVRELSQKYPEVHIRYNTEGDRIEIEGPPNDVNLVRQQLESESKELVETLALQEMTVDEKFMKHIIGKNGANVGRLKAELGVQIRSQDGAKQNVLIVEGAKSAVVEAVKNLKERIGKMENERARDMIIDRRLHKLIIGQKGERIREIREHFKETNVLFPDAEDNSDIVTVRGPKEEVDKCFKYLEKLVKDLVVSNHRIEVPIFKDMHRSIIGKGGATIRKIREETETKIDLPAENSDSDVITITGKKENAEKARDMIQKIQNELANAVEVKVQVPNKLHTHLIGKNGRTIKGIIQECGNVRIQLPKTGETSDIITVTGPKADADKAAALIRKMADDHELSSFSLDVAAKPEYHKYLRNHADSIRRSHNVRIVFPGGEDEQLDVLTIIGKKEEVEKAKAEVDKLLKELQNTVEESVEVPVKHQERFLARRGEVLQEIERCAGSVGITFPWTAEVAASETVTVALRGPREAVDKARSLLLAQVQDWEAEISSQVDIAPRFYGSIMGPKGQRVNQIQQDHKVRIKFPERREEQRNGGGRNGGKENEATSEQESPLTNGDGQVKKEMVTITGRPEDVEAAKEALLALVPVVVEMSVPFDYHRSLIGKGGSNIRKLMEAWHVNINVPNPEAHSDIIKLTGLPRDIEAAKKGMEEQVAALDKQKEERALRSYRVEMRVDPKYHFKLIGRGGVEVNKLRKDFDVEVQFPRDSDGPDNADRIILLGYEDKAKAARDKIQSIIDAESNKVILEVMLDSRIHNRIIGGKGLAIRKFMDKFKVDVRFPRREDDNPNLVVITGDTEEAVYDAETELKRLEDDYLDQVADNSALSRYHAPSRYNEDSGDRPNNGSGFVIQGAPWQKHNGHSASDGNADMAVPSSGDTQEFPSLGNGALSPPLAHNAVSASRWAAPR</sequence>
<dbReference type="CDD" id="cd22417">
    <property type="entry name" value="KH-I_Vigilin_rpt14"/>
    <property type="match status" value="1"/>
</dbReference>
<dbReference type="CDD" id="cd22406">
    <property type="entry name" value="KH-I_Vigilin_rpt2"/>
    <property type="match status" value="1"/>
</dbReference>
<feature type="domain" description="K Homology" evidence="8">
    <location>
        <begin position="720"/>
        <end position="785"/>
    </location>
</feature>
<feature type="domain" description="K Homology" evidence="8">
    <location>
        <begin position="289"/>
        <end position="357"/>
    </location>
</feature>
<keyword evidence="3" id="KW-0677">Repeat</keyword>
<evidence type="ECO:0000256" key="7">
    <source>
        <dbReference type="SAM" id="MobiDB-lite"/>
    </source>
</evidence>
<evidence type="ECO:0000256" key="1">
    <source>
        <dbReference type="ARBA" id="ARBA00004496"/>
    </source>
</evidence>
<evidence type="ECO:0000256" key="5">
    <source>
        <dbReference type="PROSITE-ProRule" id="PRU00117"/>
    </source>
</evidence>
<feature type="domain" description="K Homology" evidence="8">
    <location>
        <begin position="216"/>
        <end position="284"/>
    </location>
</feature>
<feature type="compositionally biased region" description="Polar residues" evidence="7">
    <location>
        <begin position="925"/>
        <end position="936"/>
    </location>
</feature>
<comment type="subcellular location">
    <subcellularLocation>
        <location evidence="1">Cytoplasm</location>
    </subcellularLocation>
</comment>
<feature type="domain" description="K Homology" evidence="8">
    <location>
        <begin position="646"/>
        <end position="715"/>
    </location>
</feature>
<evidence type="ECO:0000259" key="8">
    <source>
        <dbReference type="SMART" id="SM00322"/>
    </source>
</evidence>
<dbReference type="Pfam" id="PF00013">
    <property type="entry name" value="KH_1"/>
    <property type="match status" value="13"/>
</dbReference>
<dbReference type="InterPro" id="IPR004088">
    <property type="entry name" value="KH_dom_type_1"/>
</dbReference>
<dbReference type="InterPro" id="IPR057778">
    <property type="entry name" value="KH_Vigilin_N"/>
</dbReference>
<comment type="caution">
    <text evidence="9">The sequence shown here is derived from an EMBL/GenBank/DDBJ whole genome shotgun (WGS) entry which is preliminary data.</text>
</comment>
<dbReference type="CDD" id="cd22410">
    <property type="entry name" value="KH-I_Vigilin_rpt7"/>
    <property type="match status" value="1"/>
</dbReference>
<dbReference type="SMART" id="SM00322">
    <property type="entry name" value="KH"/>
    <property type="match status" value="15"/>
</dbReference>
<feature type="domain" description="K Homology" evidence="8">
    <location>
        <begin position="966"/>
        <end position="1032"/>
    </location>
</feature>
<feature type="coiled-coil region" evidence="6">
    <location>
        <begin position="623"/>
        <end position="650"/>
    </location>
</feature>
<proteinExistence type="predicted"/>
<feature type="domain" description="K Homology" evidence="8">
    <location>
        <begin position="866"/>
        <end position="965"/>
    </location>
</feature>
<feature type="domain" description="K Homology" evidence="8">
    <location>
        <begin position="358"/>
        <end position="424"/>
    </location>
</feature>
<feature type="domain" description="K Homology" evidence="8">
    <location>
        <begin position="500"/>
        <end position="569"/>
    </location>
</feature>
<feature type="compositionally biased region" description="Basic and acidic residues" evidence="7">
    <location>
        <begin position="895"/>
        <end position="911"/>
    </location>
</feature>
<evidence type="ECO:0000256" key="6">
    <source>
        <dbReference type="SAM" id="Coils"/>
    </source>
</evidence>
<feature type="region of interest" description="Disordered" evidence="7">
    <location>
        <begin position="885"/>
        <end position="940"/>
    </location>
</feature>
<dbReference type="CDD" id="cd22409">
    <property type="entry name" value="KH-I_Vigilin_rpt5"/>
    <property type="match status" value="1"/>
</dbReference>
<dbReference type="Proteomes" id="UP000186922">
    <property type="component" value="Unassembled WGS sequence"/>
</dbReference>
<keyword evidence="2" id="KW-0963">Cytoplasm</keyword>
<organism evidence="9 10">
    <name type="scientific">Ramazzottius varieornatus</name>
    <name type="common">Water bear</name>
    <name type="synonym">Tardigrade</name>
    <dbReference type="NCBI Taxonomy" id="947166"/>
    <lineage>
        <taxon>Eukaryota</taxon>
        <taxon>Metazoa</taxon>
        <taxon>Ecdysozoa</taxon>
        <taxon>Tardigrada</taxon>
        <taxon>Eutardigrada</taxon>
        <taxon>Parachela</taxon>
        <taxon>Hypsibioidea</taxon>
        <taxon>Ramazzottiidae</taxon>
        <taxon>Ramazzottius</taxon>
    </lineage>
</organism>
<dbReference type="CDD" id="cd22411">
    <property type="entry name" value="KH-I_Vigilin_rpt8"/>
    <property type="match status" value="1"/>
</dbReference>
<dbReference type="CDD" id="cd22416">
    <property type="entry name" value="KH-I_Vigilin_rpt13"/>
    <property type="match status" value="1"/>
</dbReference>
<keyword evidence="4 5" id="KW-0694">RNA-binding</keyword>
<keyword evidence="10" id="KW-1185">Reference proteome</keyword>
<evidence type="ECO:0000256" key="2">
    <source>
        <dbReference type="ARBA" id="ARBA00022490"/>
    </source>
</evidence>